<gene>
    <name evidence="5" type="ORF">C666_00790</name>
</gene>
<evidence type="ECO:0000259" key="4">
    <source>
        <dbReference type="Pfam" id="PF12000"/>
    </source>
</evidence>
<dbReference type="InterPro" id="IPR022623">
    <property type="entry name" value="Glyco_trans_4"/>
</dbReference>
<dbReference type="GO" id="GO:0016757">
    <property type="term" value="F:glycosyltransferase activity"/>
    <property type="evidence" value="ECO:0007669"/>
    <property type="project" value="UniProtKB-KW"/>
</dbReference>
<sequence>MRILFIHEGLGQFQTLHEYLNGEGLAHSWFLCSTGVYNTNKDKIPNLVPFAVAGENANSYFYTKNLEARIQRSFLIKQAIGELLNKTGIDLIVAHGSGGFPLQLFDEFDIPIISYIEFPSFGHHGHDPKYPQPDYATFRDKVFEMTSYHQVLKSDLVIVPSNYAREMFPACLHERIAPQMEGFDIKRKPSTFAKEEDVFHIGFSARDLSSAKGFEQFILIAKEILKLRPQVRFVFCGAPKVLYSYEDAFLQNSFPAESRPESFMQYVLQREGITLGEGASFQHVSFAGYDDFASYVEAMDMFLYPLQFGSANWGLFELLFRGKTIVASDRCFVPEVIRHGHNGLLCKYDDIASWVRYATEIIDAPQDFVHLGENALADAHRRFHISKVAPRYLSIFDTVIQRRKLGVF</sequence>
<dbReference type="InterPro" id="IPR001296">
    <property type="entry name" value="Glyco_trans_1"/>
</dbReference>
<dbReference type="EMBL" id="AMXE01000001">
    <property type="protein sequence ID" value="ENO90718.1"/>
    <property type="molecule type" value="Genomic_DNA"/>
</dbReference>
<dbReference type="AlphaFoldDB" id="N6Z8N1"/>
<accession>N6Z8N1</accession>
<evidence type="ECO:0000313" key="6">
    <source>
        <dbReference type="Proteomes" id="UP000013232"/>
    </source>
</evidence>
<evidence type="ECO:0000259" key="3">
    <source>
        <dbReference type="Pfam" id="PF00534"/>
    </source>
</evidence>
<dbReference type="STRING" id="1123367.GCA_000621305_01697"/>
<dbReference type="PANTHER" id="PTHR12526:SF510">
    <property type="entry name" value="D-INOSITOL 3-PHOSPHATE GLYCOSYLTRANSFERASE"/>
    <property type="match status" value="1"/>
</dbReference>
<dbReference type="RefSeq" id="WP_004332505.1">
    <property type="nucleotide sequence ID" value="NZ_AMXE01000001.1"/>
</dbReference>
<dbReference type="SUPFAM" id="SSF53756">
    <property type="entry name" value="UDP-Glycosyltransferase/glycogen phosphorylase"/>
    <property type="match status" value="1"/>
</dbReference>
<organism evidence="5 6">
    <name type="scientific">Thauera linaloolentis (strain DSM 12138 / JCM 21573 / CCUG 41526 / CIP 105981 / IAM 15112 / NBRC 102519 / 47Lol)</name>
    <dbReference type="NCBI Taxonomy" id="1123367"/>
    <lineage>
        <taxon>Bacteria</taxon>
        <taxon>Pseudomonadati</taxon>
        <taxon>Pseudomonadota</taxon>
        <taxon>Betaproteobacteria</taxon>
        <taxon>Rhodocyclales</taxon>
        <taxon>Zoogloeaceae</taxon>
        <taxon>Thauera</taxon>
    </lineage>
</organism>
<keyword evidence="2 5" id="KW-0808">Transferase</keyword>
<dbReference type="eggNOG" id="COG0438">
    <property type="taxonomic scope" value="Bacteria"/>
</dbReference>
<dbReference type="Gene3D" id="3.40.50.2000">
    <property type="entry name" value="Glycogen Phosphorylase B"/>
    <property type="match status" value="2"/>
</dbReference>
<name>N6Z8N1_THAL4</name>
<keyword evidence="1" id="KW-0328">Glycosyltransferase</keyword>
<dbReference type="OrthoDB" id="5416057at2"/>
<evidence type="ECO:0000256" key="2">
    <source>
        <dbReference type="ARBA" id="ARBA00022679"/>
    </source>
</evidence>
<reference evidence="5 6" key="1">
    <citation type="submission" date="2012-09" db="EMBL/GenBank/DDBJ databases">
        <title>Draft Genome Sequences of 6 Strains from Genus Thauera.</title>
        <authorList>
            <person name="Liu B."/>
            <person name="Shapleigh J.P."/>
            <person name="Frostegard A.H."/>
        </authorList>
    </citation>
    <scope>NUCLEOTIDE SEQUENCE [LARGE SCALE GENOMIC DNA]</scope>
    <source>
        <strain evidence="6">47Lol / DSM 12138</strain>
    </source>
</reference>
<comment type="caution">
    <text evidence="5">The sequence shown here is derived from an EMBL/GenBank/DDBJ whole genome shotgun (WGS) entry which is preliminary data.</text>
</comment>
<dbReference type="PANTHER" id="PTHR12526">
    <property type="entry name" value="GLYCOSYLTRANSFERASE"/>
    <property type="match status" value="1"/>
</dbReference>
<feature type="domain" description="Glycosyl transferase family 4" evidence="4">
    <location>
        <begin position="29"/>
        <end position="186"/>
    </location>
</feature>
<dbReference type="Pfam" id="PF00534">
    <property type="entry name" value="Glycos_transf_1"/>
    <property type="match status" value="1"/>
</dbReference>
<dbReference type="Pfam" id="PF12000">
    <property type="entry name" value="Glyco_trans_4_3"/>
    <property type="match status" value="1"/>
</dbReference>
<dbReference type="Proteomes" id="UP000013232">
    <property type="component" value="Unassembled WGS sequence"/>
</dbReference>
<evidence type="ECO:0000256" key="1">
    <source>
        <dbReference type="ARBA" id="ARBA00022676"/>
    </source>
</evidence>
<proteinExistence type="predicted"/>
<protein>
    <submittedName>
        <fullName evidence="5">Glycosyltransferase</fullName>
    </submittedName>
</protein>
<feature type="domain" description="Glycosyl transferase family 1" evidence="3">
    <location>
        <begin position="196"/>
        <end position="375"/>
    </location>
</feature>
<keyword evidence="6" id="KW-1185">Reference proteome</keyword>
<evidence type="ECO:0000313" key="5">
    <source>
        <dbReference type="EMBL" id="ENO90718.1"/>
    </source>
</evidence>